<evidence type="ECO:0000313" key="3">
    <source>
        <dbReference type="EMBL" id="MDP0397359.1"/>
    </source>
</evidence>
<dbReference type="PROSITE" id="PS52050">
    <property type="entry name" value="WYL"/>
    <property type="match status" value="1"/>
</dbReference>
<dbReference type="PANTHER" id="PTHR34580">
    <property type="match status" value="1"/>
</dbReference>
<organism evidence="3 4">
    <name type="scientific">Tsukamurella strandjordii</name>
    <dbReference type="NCBI Taxonomy" id="147577"/>
    <lineage>
        <taxon>Bacteria</taxon>
        <taxon>Bacillati</taxon>
        <taxon>Actinomycetota</taxon>
        <taxon>Actinomycetes</taxon>
        <taxon>Mycobacteriales</taxon>
        <taxon>Tsukamurellaceae</taxon>
        <taxon>Tsukamurella</taxon>
    </lineage>
</organism>
<name>A0AA90SG67_9ACTN</name>
<keyword evidence="4" id="KW-1185">Reference proteome</keyword>
<dbReference type="RefSeq" id="WP_220658814.1">
    <property type="nucleotide sequence ID" value="NZ_CBCSFC010000001.1"/>
</dbReference>
<sequence>MATSRIERLTNLVICLLSTRFPVDRDYIRANVAGYDRDSDDDAFERMFERDKADLRELGVPIEVAPISRINSTQGYRIAFDDYALGDVDLDPEEATAVAVAAAMWQSPEMSSAAQSAVQKLRAGGLDVDGPGAGVGPALAPDRGAEAALIAMLEGIDRRRLVSFAHRANPTQPFLDRTLHPWGVVTFRGNAYAVGHDVDRGAVRTFKLSRVRGGAVLDRPATVRPPEDFDLHAHVVATVAERDPVGTARLWVARGRGDGLRRLASTQADADFRGRPGTELTVEVRSVDALAREVTGLGPDAVVFEPDGLRDAVTGRLTALAGAAR</sequence>
<dbReference type="InterPro" id="IPR026881">
    <property type="entry name" value="WYL_dom"/>
</dbReference>
<evidence type="ECO:0000259" key="2">
    <source>
        <dbReference type="Pfam" id="PF25583"/>
    </source>
</evidence>
<dbReference type="InterPro" id="IPR051534">
    <property type="entry name" value="CBASS_pafABC_assoc_protein"/>
</dbReference>
<accession>A0AA90SG67</accession>
<protein>
    <submittedName>
        <fullName evidence="3">WYL domain-containing protein</fullName>
    </submittedName>
</protein>
<proteinExistence type="predicted"/>
<dbReference type="Pfam" id="PF13280">
    <property type="entry name" value="WYL"/>
    <property type="match status" value="1"/>
</dbReference>
<dbReference type="PANTHER" id="PTHR34580:SF3">
    <property type="entry name" value="PROTEIN PAFB"/>
    <property type="match status" value="1"/>
</dbReference>
<evidence type="ECO:0000259" key="1">
    <source>
        <dbReference type="Pfam" id="PF13280"/>
    </source>
</evidence>
<gene>
    <name evidence="3" type="ORF">Q7X28_05415</name>
</gene>
<reference evidence="3" key="1">
    <citation type="submission" date="2023-08" db="EMBL/GenBank/DDBJ databases">
        <title>The draft genome of Tsukamurella strandjordii strain 050030.</title>
        <authorList>
            <person name="Zhao F."/>
            <person name="Feng Y."/>
            <person name="Zong Z."/>
        </authorList>
    </citation>
    <scope>NUCLEOTIDE SEQUENCE</scope>
    <source>
        <strain evidence="3">050030</strain>
    </source>
</reference>
<evidence type="ECO:0000313" key="4">
    <source>
        <dbReference type="Proteomes" id="UP001178281"/>
    </source>
</evidence>
<feature type="domain" description="WCX" evidence="2">
    <location>
        <begin position="246"/>
        <end position="321"/>
    </location>
</feature>
<feature type="domain" description="WYL" evidence="1">
    <location>
        <begin position="151"/>
        <end position="212"/>
    </location>
</feature>
<dbReference type="Pfam" id="PF25583">
    <property type="entry name" value="WCX"/>
    <property type="match status" value="1"/>
</dbReference>
<dbReference type="EMBL" id="JAUTIX010000002">
    <property type="protein sequence ID" value="MDP0397359.1"/>
    <property type="molecule type" value="Genomic_DNA"/>
</dbReference>
<dbReference type="InterPro" id="IPR057727">
    <property type="entry name" value="WCX_dom"/>
</dbReference>
<comment type="caution">
    <text evidence="3">The sequence shown here is derived from an EMBL/GenBank/DDBJ whole genome shotgun (WGS) entry which is preliminary data.</text>
</comment>
<dbReference type="AlphaFoldDB" id="A0AA90SG67"/>
<dbReference type="Proteomes" id="UP001178281">
    <property type="component" value="Unassembled WGS sequence"/>
</dbReference>